<comment type="subcellular location">
    <subcellularLocation>
        <location evidence="1">Cell membrane</location>
        <topology evidence="1">Multi-pass membrane protein</topology>
    </subcellularLocation>
</comment>
<evidence type="ECO:0000259" key="7">
    <source>
        <dbReference type="Pfam" id="PF05425"/>
    </source>
</evidence>
<name>F9W9H3_TRYCI</name>
<evidence type="ECO:0000256" key="5">
    <source>
        <dbReference type="ARBA" id="ARBA00023136"/>
    </source>
</evidence>
<dbReference type="InterPro" id="IPR047689">
    <property type="entry name" value="CopD"/>
</dbReference>
<dbReference type="PANTHER" id="PTHR34820:SF4">
    <property type="entry name" value="INNER MEMBRANE PROTEIN YEBZ"/>
    <property type="match status" value="1"/>
</dbReference>
<feature type="transmembrane region" description="Helical" evidence="6">
    <location>
        <begin position="304"/>
        <end position="323"/>
    </location>
</feature>
<sequence>MASGLLRYPSDYRQRYFQSEISVGDPLNVALRLALYLDLMLLFGLAVFGLYSFRGKERVSGAVLHFGWILPGTAAIGMLLSVAAFMIITSNMSGASDWDELRPHLEMMLYETEIGYSWVTRMISLAVVIFVASQSKRWPTGSLWVATLAGSIALSTLAWTGHGAMDEGTKRFWHFAADILHLLSAGGWIGALAAFGLMLRIKGANPEQLVRVLSRALKGFETAGGFIVGTIIITGVANYLFIVGPTVIELVTSTYGILLLMKVLLFAGMIGLAALNRFYLSPSLERSLKAGDYSLAATALRKSVMLESTCAVVIVFLVAWLGTLSPSIEMAQG</sequence>
<proteinExistence type="predicted"/>
<keyword evidence="2" id="KW-1003">Cell membrane</keyword>
<dbReference type="PANTHER" id="PTHR34820">
    <property type="entry name" value="INNER MEMBRANE PROTEIN YEBZ"/>
    <property type="match status" value="1"/>
</dbReference>
<keyword evidence="5 6" id="KW-0472">Membrane</keyword>
<reference evidence="8 9" key="2">
    <citation type="journal article" date="2012" name="Proc. Natl. Acad. Sci. U.S.A.">
        <title>Antigenic diversity is generated by distinct evolutionary mechanisms in African trypanosome species.</title>
        <authorList>
            <person name="Jackson A.P."/>
            <person name="Berry A."/>
            <person name="Aslett M."/>
            <person name="Allison H.C."/>
            <person name="Burton P."/>
            <person name="Vavrova-Anderson J."/>
            <person name="Brown R."/>
            <person name="Browne H."/>
            <person name="Corton N."/>
            <person name="Hauser H."/>
            <person name="Gamble J."/>
            <person name="Gilderthorp R."/>
            <person name="Marcello L."/>
            <person name="McQuillan J."/>
            <person name="Otto T.D."/>
            <person name="Quail M.A."/>
            <person name="Sanders M.J."/>
            <person name="van Tonder A."/>
            <person name="Ginger M.L."/>
            <person name="Field M.C."/>
            <person name="Barry J.D."/>
            <person name="Hertz-Fowler C."/>
            <person name="Berriman M."/>
        </authorList>
    </citation>
    <scope>NUCLEOTIDE SEQUENCE [LARGE SCALE GENOMIC DNA]</scope>
    <source>
        <strain evidence="8 9">IL3000</strain>
    </source>
</reference>
<dbReference type="InterPro" id="IPR008457">
    <property type="entry name" value="Cu-R_CopD_dom"/>
</dbReference>
<organism evidence="8 9">
    <name type="scientific">Trypanosoma congolense (strain IL3000)</name>
    <dbReference type="NCBI Taxonomy" id="1068625"/>
    <lineage>
        <taxon>Eukaryota</taxon>
        <taxon>Discoba</taxon>
        <taxon>Euglenozoa</taxon>
        <taxon>Kinetoplastea</taxon>
        <taxon>Metakinetoplastina</taxon>
        <taxon>Trypanosomatida</taxon>
        <taxon>Trypanosomatidae</taxon>
        <taxon>Trypanosoma</taxon>
        <taxon>Nannomonas</taxon>
    </lineage>
</organism>
<comment type="caution">
    <text evidence="8">The sequence shown here is derived from an EMBL/GenBank/DDBJ whole genome shotgun (WGS) entry which is preliminary data.</text>
</comment>
<dbReference type="VEuPathDB" id="TriTrypDB:TcIL3000_0_45640"/>
<evidence type="ECO:0000256" key="6">
    <source>
        <dbReference type="SAM" id="Phobius"/>
    </source>
</evidence>
<dbReference type="AlphaFoldDB" id="F9W9H3"/>
<gene>
    <name evidence="8" type="ORF">TCIL3000_0_45640</name>
</gene>
<feature type="transmembrane region" description="Helical" evidence="6">
    <location>
        <begin position="65"/>
        <end position="88"/>
    </location>
</feature>
<evidence type="ECO:0000256" key="2">
    <source>
        <dbReference type="ARBA" id="ARBA00022475"/>
    </source>
</evidence>
<feature type="transmembrane region" description="Helical" evidence="6">
    <location>
        <begin position="254"/>
        <end position="279"/>
    </location>
</feature>
<evidence type="ECO:0000256" key="3">
    <source>
        <dbReference type="ARBA" id="ARBA00022692"/>
    </source>
</evidence>
<dbReference type="GO" id="GO:0006825">
    <property type="term" value="P:copper ion transport"/>
    <property type="evidence" value="ECO:0007669"/>
    <property type="project" value="InterPro"/>
</dbReference>
<dbReference type="NCBIfam" id="NF033808">
    <property type="entry name" value="copper_CopD"/>
    <property type="match status" value="1"/>
</dbReference>
<keyword evidence="3 6" id="KW-0812">Transmembrane</keyword>
<evidence type="ECO:0000256" key="4">
    <source>
        <dbReference type="ARBA" id="ARBA00022989"/>
    </source>
</evidence>
<dbReference type="Pfam" id="PF05425">
    <property type="entry name" value="CopD"/>
    <property type="match status" value="1"/>
</dbReference>
<dbReference type="GO" id="GO:0005886">
    <property type="term" value="C:plasma membrane"/>
    <property type="evidence" value="ECO:0007669"/>
    <property type="project" value="UniProtKB-SubCell"/>
</dbReference>
<dbReference type="Proteomes" id="UP000000702">
    <property type="component" value="Unassembled WGS sequence"/>
</dbReference>
<reference evidence="9" key="1">
    <citation type="submission" date="2011-07" db="EMBL/GenBank/DDBJ databases">
        <title>Divergent evolution of antigenic variation in African trypanosomes.</title>
        <authorList>
            <person name="Jackson A.P."/>
            <person name="Berry A."/>
            <person name="Allison H.C."/>
            <person name="Burton P."/>
            <person name="Anderson J."/>
            <person name="Aslett M."/>
            <person name="Brown R."/>
            <person name="Corton N."/>
            <person name="Harris D."/>
            <person name="Hauser H."/>
            <person name="Gamble J."/>
            <person name="Gilderthorp R."/>
            <person name="McQuillan J."/>
            <person name="Quail M.A."/>
            <person name="Sanders M."/>
            <person name="Van Tonder A."/>
            <person name="Ginger M.L."/>
            <person name="Donelson J.E."/>
            <person name="Field M.C."/>
            <person name="Barry J.D."/>
            <person name="Berriman M."/>
            <person name="Hertz-Fowler C."/>
        </authorList>
    </citation>
    <scope>NUCLEOTIDE SEQUENCE [LARGE SCALE GENOMIC DNA]</scope>
    <source>
        <strain evidence="9">IL3000</strain>
    </source>
</reference>
<feature type="transmembrane region" description="Helical" evidence="6">
    <location>
        <begin position="179"/>
        <end position="199"/>
    </location>
</feature>
<evidence type="ECO:0000313" key="8">
    <source>
        <dbReference type="EMBL" id="CCD13873.1"/>
    </source>
</evidence>
<keyword evidence="4 6" id="KW-1133">Transmembrane helix</keyword>
<dbReference type="InterPro" id="IPR032694">
    <property type="entry name" value="CopC/D"/>
</dbReference>
<feature type="domain" description="Copper resistance protein D" evidence="7">
    <location>
        <begin position="215"/>
        <end position="321"/>
    </location>
</feature>
<accession>F9W9H3</accession>
<keyword evidence="9" id="KW-1185">Reference proteome</keyword>
<dbReference type="EMBL" id="CAEQ01001309">
    <property type="protein sequence ID" value="CCD13873.1"/>
    <property type="molecule type" value="Genomic_DNA"/>
</dbReference>
<feature type="transmembrane region" description="Helical" evidence="6">
    <location>
        <begin position="220"/>
        <end position="242"/>
    </location>
</feature>
<protein>
    <submittedName>
        <fullName evidence="8">WGS project CAEQ00000000 data, annotated contig 1861</fullName>
    </submittedName>
</protein>
<feature type="transmembrane region" description="Helical" evidence="6">
    <location>
        <begin position="114"/>
        <end position="132"/>
    </location>
</feature>
<evidence type="ECO:0000256" key="1">
    <source>
        <dbReference type="ARBA" id="ARBA00004651"/>
    </source>
</evidence>
<feature type="transmembrane region" description="Helical" evidence="6">
    <location>
        <begin position="141"/>
        <end position="159"/>
    </location>
</feature>
<evidence type="ECO:0000313" key="9">
    <source>
        <dbReference type="Proteomes" id="UP000000702"/>
    </source>
</evidence>
<feature type="transmembrane region" description="Helical" evidence="6">
    <location>
        <begin position="33"/>
        <end position="53"/>
    </location>
</feature>